<protein>
    <submittedName>
        <fullName evidence="2">Mixed lineage kinase domain-like protein isoform X2</fullName>
    </submittedName>
</protein>
<reference evidence="2" key="1">
    <citation type="submission" date="2023-08" db="EMBL/GenBank/DDBJ databases">
        <authorList>
            <person name="Alioto T."/>
            <person name="Alioto T."/>
            <person name="Gomez Garrido J."/>
        </authorList>
    </citation>
    <scope>NUCLEOTIDE SEQUENCE</scope>
</reference>
<dbReference type="Pfam" id="PF22215">
    <property type="entry name" value="MLKL_N"/>
    <property type="match status" value="1"/>
</dbReference>
<gene>
    <name evidence="2" type="ORF">XNOV1_A040473</name>
</gene>
<dbReference type="InterPro" id="IPR036537">
    <property type="entry name" value="Adaptor_Cbl_N_dom_sf"/>
</dbReference>
<dbReference type="InterPro" id="IPR054000">
    <property type="entry name" value="MLKL_N"/>
</dbReference>
<dbReference type="GO" id="GO:0016301">
    <property type="term" value="F:kinase activity"/>
    <property type="evidence" value="ECO:0007669"/>
    <property type="project" value="UniProtKB-KW"/>
</dbReference>
<name>A0AAV1F3L8_XYRNO</name>
<dbReference type="Gene3D" id="1.20.930.20">
    <property type="entry name" value="Adaptor protein Cbl, N-terminal domain"/>
    <property type="match status" value="1"/>
</dbReference>
<dbReference type="AlphaFoldDB" id="A0AAV1F3L8"/>
<organism evidence="2 3">
    <name type="scientific">Xyrichtys novacula</name>
    <name type="common">Pearly razorfish</name>
    <name type="synonym">Hemipteronotus novacula</name>
    <dbReference type="NCBI Taxonomy" id="13765"/>
    <lineage>
        <taxon>Eukaryota</taxon>
        <taxon>Metazoa</taxon>
        <taxon>Chordata</taxon>
        <taxon>Craniata</taxon>
        <taxon>Vertebrata</taxon>
        <taxon>Euteleostomi</taxon>
        <taxon>Actinopterygii</taxon>
        <taxon>Neopterygii</taxon>
        <taxon>Teleostei</taxon>
        <taxon>Neoteleostei</taxon>
        <taxon>Acanthomorphata</taxon>
        <taxon>Eupercaria</taxon>
        <taxon>Labriformes</taxon>
        <taxon>Labridae</taxon>
        <taxon>Xyrichtys</taxon>
    </lineage>
</organism>
<dbReference type="CDD" id="cd21037">
    <property type="entry name" value="MLKL_NTD"/>
    <property type="match status" value="1"/>
</dbReference>
<keyword evidence="2" id="KW-0418">Kinase</keyword>
<evidence type="ECO:0000313" key="2">
    <source>
        <dbReference type="EMBL" id="CAJ1055881.1"/>
    </source>
</evidence>
<feature type="domain" description="Mixed lineage kinase" evidence="1">
    <location>
        <begin position="26"/>
        <end position="119"/>
    </location>
</feature>
<dbReference type="GO" id="GO:0007166">
    <property type="term" value="P:cell surface receptor signaling pathway"/>
    <property type="evidence" value="ECO:0007669"/>
    <property type="project" value="InterPro"/>
</dbReference>
<dbReference type="Proteomes" id="UP001178508">
    <property type="component" value="Chromosome 5"/>
</dbReference>
<evidence type="ECO:0000259" key="1">
    <source>
        <dbReference type="Pfam" id="PF22215"/>
    </source>
</evidence>
<proteinExistence type="predicted"/>
<dbReference type="EMBL" id="OY660868">
    <property type="protein sequence ID" value="CAJ1055881.1"/>
    <property type="molecule type" value="Genomic_DNA"/>
</dbReference>
<dbReference type="InterPro" id="IPR059179">
    <property type="entry name" value="MLKL-like_MCAfunc"/>
</dbReference>
<keyword evidence="3" id="KW-1185">Reference proteome</keyword>
<sequence length="130" mass="15242">MDLQPAFKLIPGLSSSYSFFRGMAISMRANNERFQELAQRVTFLEDFVLKIQANGLDRKSHSVKNALEDLSRTLENTRRWMRKYSKFSRMKKVLKCAKYADRINYFERKLSDCFMFLSGNVMSTLGNEMV</sequence>
<accession>A0AAV1F3L8</accession>
<keyword evidence="2" id="KW-0808">Transferase</keyword>
<evidence type="ECO:0000313" key="3">
    <source>
        <dbReference type="Proteomes" id="UP001178508"/>
    </source>
</evidence>